<evidence type="ECO:0000256" key="4">
    <source>
        <dbReference type="ARBA" id="ARBA00022840"/>
    </source>
</evidence>
<dbReference type="InterPro" id="IPR000890">
    <property type="entry name" value="Aliphatic_acid_kin_short-chain"/>
</dbReference>
<feature type="site" description="Transition state stabilizer" evidence="5">
    <location>
        <position position="199"/>
    </location>
</feature>
<feature type="binding site" evidence="5">
    <location>
        <position position="419"/>
    </location>
    <ligand>
        <name>Mg(2+)</name>
        <dbReference type="ChEBI" id="CHEBI:18420"/>
    </ligand>
</feature>
<dbReference type="InterPro" id="IPR004372">
    <property type="entry name" value="Ac/propionate_kinase"/>
</dbReference>
<keyword evidence="1 5" id="KW-0808">Transferase</keyword>
<feature type="binding site" evidence="5">
    <location>
        <position position="13"/>
    </location>
    <ligand>
        <name>Mg(2+)</name>
        <dbReference type="ChEBI" id="CHEBI:18420"/>
    </ligand>
</feature>
<evidence type="ECO:0000313" key="7">
    <source>
        <dbReference type="Proteomes" id="UP000757232"/>
    </source>
</evidence>
<feature type="binding site" evidence="5">
    <location>
        <begin position="227"/>
        <end position="231"/>
    </location>
    <ligand>
        <name>ATP</name>
        <dbReference type="ChEBI" id="CHEBI:30616"/>
    </ligand>
</feature>
<feature type="active site" description="Proton donor/acceptor" evidence="5">
    <location>
        <position position="167"/>
    </location>
</feature>
<evidence type="ECO:0000256" key="2">
    <source>
        <dbReference type="ARBA" id="ARBA00022741"/>
    </source>
</evidence>
<feature type="binding site" evidence="5">
    <location>
        <position position="20"/>
    </location>
    <ligand>
        <name>ATP</name>
        <dbReference type="ChEBI" id="CHEBI:30616"/>
    </ligand>
</feature>
<dbReference type="Proteomes" id="UP000757232">
    <property type="component" value="Unassembled WGS sequence"/>
</dbReference>
<sequence>MGQESQSLILSVNAGSSSLKISVFSPSYDYDHLIRSSEPMTLILTSSIENLTAPPALFSFAAAQHGVSDKKLKNEKVDEIKDHETAFAYFVRFLAENTKFEKEHIKHVCHRVVHGGDYPGPVLISSESYHHIESLSDLAPLHNGRALNVIEACLKILPDADSIAFFDSMFHATIPGYVAKYAIDQEIASSKGLRKYGFHGLSYSFILREVAAYLNKSMDQTRLVVMHLGSGASVCAIRDGKSVDTSMGLTPLDGLPGATRSGHVDPSLIFHYTSDAARISRSATEPVEITEAEEILNREAGWKAITGTANFAQVAERAGKEEYPNETLAFLMFVDRILGYVGSYLLKLGGALRVDALVFSGGIGERSAKLRAAVLERCKCVGFALDDAKNDSVDKMEGSVIEIGIGTEGMKSLVCRTDEQLEMARQCSLTDQFHE</sequence>
<dbReference type="NCBIfam" id="TIGR00016">
    <property type="entry name" value="ackA"/>
    <property type="match status" value="1"/>
</dbReference>
<keyword evidence="5" id="KW-0479">Metal-binding</keyword>
<dbReference type="PANTHER" id="PTHR21060">
    <property type="entry name" value="ACETATE KINASE"/>
    <property type="match status" value="1"/>
</dbReference>
<keyword evidence="5" id="KW-0460">Magnesium</keyword>
<comment type="caution">
    <text evidence="6">The sequence shown here is derived from an EMBL/GenBank/DDBJ whole genome shotgun (WGS) entry which is preliminary data.</text>
</comment>
<name>A0A9Q5I1P4_SANBA</name>
<dbReference type="AlphaFoldDB" id="A0A9Q5I1P4"/>
<evidence type="ECO:0000256" key="5">
    <source>
        <dbReference type="HAMAP-Rule" id="MF_03131"/>
    </source>
</evidence>
<dbReference type="PROSITE" id="PS01075">
    <property type="entry name" value="ACETATE_KINASE_1"/>
    <property type="match status" value="1"/>
</dbReference>
<dbReference type="GO" id="GO:0006083">
    <property type="term" value="P:acetate metabolic process"/>
    <property type="evidence" value="ECO:0007669"/>
    <property type="project" value="TreeGrafter"/>
</dbReference>
<evidence type="ECO:0000256" key="1">
    <source>
        <dbReference type="ARBA" id="ARBA00022679"/>
    </source>
</evidence>
<comment type="catalytic activity">
    <reaction evidence="5">
        <text>acetate + ATP = acetyl phosphate + ADP</text>
        <dbReference type="Rhea" id="RHEA:11352"/>
        <dbReference type="ChEBI" id="CHEBI:22191"/>
        <dbReference type="ChEBI" id="CHEBI:30089"/>
        <dbReference type="ChEBI" id="CHEBI:30616"/>
        <dbReference type="ChEBI" id="CHEBI:456216"/>
        <dbReference type="EC" id="2.7.2.1"/>
    </reaction>
</comment>
<keyword evidence="7" id="KW-1185">Reference proteome</keyword>
<dbReference type="HAMAP" id="MF_00020">
    <property type="entry name" value="Acetate_kinase"/>
    <property type="match status" value="1"/>
</dbReference>
<evidence type="ECO:0000313" key="6">
    <source>
        <dbReference type="EMBL" id="OCB89916.1"/>
    </source>
</evidence>
<comment type="caution">
    <text evidence="5">Lacks conserved residue(s) required for the propagation of feature annotation.</text>
</comment>
<dbReference type="Gene3D" id="3.30.420.40">
    <property type="match status" value="2"/>
</dbReference>
<dbReference type="PROSITE" id="PS01076">
    <property type="entry name" value="ACETATE_KINASE_2"/>
    <property type="match status" value="1"/>
</dbReference>
<feature type="site" description="Transition state stabilizer" evidence="5">
    <location>
        <position position="260"/>
    </location>
</feature>
<accession>A0A9Q5I1P4</accession>
<organism evidence="6 7">
    <name type="scientific">Sanghuangporus baumii</name>
    <name type="common">Phellinus baumii</name>
    <dbReference type="NCBI Taxonomy" id="108892"/>
    <lineage>
        <taxon>Eukaryota</taxon>
        <taxon>Fungi</taxon>
        <taxon>Dikarya</taxon>
        <taxon>Basidiomycota</taxon>
        <taxon>Agaricomycotina</taxon>
        <taxon>Agaricomycetes</taxon>
        <taxon>Hymenochaetales</taxon>
        <taxon>Hymenochaetaceae</taxon>
        <taxon>Sanghuangporus</taxon>
    </lineage>
</organism>
<dbReference type="PIRSF" id="PIRSF000722">
    <property type="entry name" value="Acetate_prop_kin"/>
    <property type="match status" value="1"/>
</dbReference>
<feature type="binding site" evidence="5">
    <location>
        <position position="111"/>
    </location>
    <ligand>
        <name>substrate</name>
    </ligand>
</feature>
<gene>
    <name evidence="6" type="ORF">A7U60_g2856</name>
</gene>
<dbReference type="GO" id="GO:0000287">
    <property type="term" value="F:magnesium ion binding"/>
    <property type="evidence" value="ECO:0007669"/>
    <property type="project" value="UniProtKB-UniRule"/>
</dbReference>
<comment type="cofactor">
    <cofactor evidence="5">
        <name>Mg(2+)</name>
        <dbReference type="ChEBI" id="CHEBI:18420"/>
    </cofactor>
</comment>
<dbReference type="InterPro" id="IPR043129">
    <property type="entry name" value="ATPase_NBD"/>
</dbReference>
<proteinExistence type="inferred from homology"/>
<evidence type="ECO:0000256" key="3">
    <source>
        <dbReference type="ARBA" id="ARBA00022777"/>
    </source>
</evidence>
<keyword evidence="4 5" id="KW-0067">ATP-binding</keyword>
<dbReference type="InterPro" id="IPR023865">
    <property type="entry name" value="Aliphatic_acid_kinase_CS"/>
</dbReference>
<keyword evidence="2 5" id="KW-0547">Nucleotide-binding</keyword>
<protein>
    <recommendedName>
        <fullName evidence="5">Probable acetate kinase</fullName>
        <ecNumber evidence="5">2.7.2.1</ecNumber>
    </recommendedName>
    <alternativeName>
        <fullName evidence="5">Acetokinase</fullName>
    </alternativeName>
</protein>
<dbReference type="SUPFAM" id="SSF53067">
    <property type="entry name" value="Actin-like ATPase domain"/>
    <property type="match status" value="2"/>
</dbReference>
<dbReference type="EMBL" id="LNZH02000145">
    <property type="protein sequence ID" value="OCB89916.1"/>
    <property type="molecule type" value="Genomic_DNA"/>
</dbReference>
<dbReference type="PRINTS" id="PR00471">
    <property type="entry name" value="ACETATEKNASE"/>
</dbReference>
<dbReference type="Pfam" id="PF00871">
    <property type="entry name" value="Acetate_kinase"/>
    <property type="match status" value="1"/>
</dbReference>
<dbReference type="EC" id="2.7.2.1" evidence="5"/>
<dbReference type="GO" id="GO:0006085">
    <property type="term" value="P:acetyl-CoA biosynthetic process"/>
    <property type="evidence" value="ECO:0007669"/>
    <property type="project" value="UniProtKB-UniRule"/>
</dbReference>
<comment type="similarity">
    <text evidence="5">Belongs to the acetokinase family.</text>
</comment>
<dbReference type="GO" id="GO:0008776">
    <property type="term" value="F:acetate kinase activity"/>
    <property type="evidence" value="ECO:0007669"/>
    <property type="project" value="UniProtKB-UniRule"/>
</dbReference>
<comment type="pathway">
    <text evidence="5">Metabolic intermediate biosynthesis; acetyl-CoA biosynthesis; acetyl-CoA from acetate: step 1/2.</text>
</comment>
<reference evidence="6" key="1">
    <citation type="submission" date="2016-06" db="EMBL/GenBank/DDBJ databases">
        <title>Draft Genome sequence of the fungus Inonotus baumii.</title>
        <authorList>
            <person name="Zhu H."/>
            <person name="Lin W."/>
        </authorList>
    </citation>
    <scope>NUCLEOTIDE SEQUENCE</scope>
    <source>
        <strain evidence="6">821</strain>
    </source>
</reference>
<dbReference type="PANTHER" id="PTHR21060:SF15">
    <property type="entry name" value="ACETATE KINASE-RELATED"/>
    <property type="match status" value="1"/>
</dbReference>
<keyword evidence="3 5" id="KW-0418">Kinase</keyword>
<dbReference type="OrthoDB" id="67445at2759"/>
<dbReference type="GO" id="GO:0005524">
    <property type="term" value="F:ATP binding"/>
    <property type="evidence" value="ECO:0007669"/>
    <property type="project" value="UniProtKB-KW"/>
</dbReference>